<dbReference type="CDD" id="cd00609">
    <property type="entry name" value="AAT_like"/>
    <property type="match status" value="1"/>
</dbReference>
<dbReference type="InterPro" id="IPR004838">
    <property type="entry name" value="NHTrfase_class1_PyrdxlP-BS"/>
</dbReference>
<dbReference type="InterPro" id="IPR004839">
    <property type="entry name" value="Aminotransferase_I/II_large"/>
</dbReference>
<name>A0A5R9EFV7_9LACT</name>
<dbReference type="EC" id="2.6.1.-" evidence="6"/>
<protein>
    <recommendedName>
        <fullName evidence="6">Aminotransferase</fullName>
        <ecNumber evidence="6">2.6.1.-</ecNumber>
    </recommendedName>
</protein>
<comment type="caution">
    <text evidence="8">The sequence shown here is derived from an EMBL/GenBank/DDBJ whole genome shotgun (WGS) entry which is preliminary data.</text>
</comment>
<dbReference type="PANTHER" id="PTHR46383:SF4">
    <property type="entry name" value="AMINOTRANSFERASE"/>
    <property type="match status" value="1"/>
</dbReference>
<comment type="similarity">
    <text evidence="2 6">Belongs to the class-I pyridoxal-phosphate-dependent aminotransferase family.</text>
</comment>
<evidence type="ECO:0000256" key="1">
    <source>
        <dbReference type="ARBA" id="ARBA00001933"/>
    </source>
</evidence>
<feature type="domain" description="Aminotransferase class I/classII large" evidence="7">
    <location>
        <begin position="31"/>
        <end position="380"/>
    </location>
</feature>
<keyword evidence="3 6" id="KW-0032">Aminotransferase</keyword>
<dbReference type="PROSITE" id="PS00105">
    <property type="entry name" value="AA_TRANSFER_CLASS_1"/>
    <property type="match status" value="1"/>
</dbReference>
<dbReference type="OrthoDB" id="9802328at2"/>
<dbReference type="FunFam" id="3.40.640.10:FF:000033">
    <property type="entry name" value="Aspartate aminotransferase"/>
    <property type="match status" value="1"/>
</dbReference>
<dbReference type="InterPro" id="IPR015424">
    <property type="entry name" value="PyrdxlP-dep_Trfase"/>
</dbReference>
<dbReference type="GO" id="GO:0008483">
    <property type="term" value="F:transaminase activity"/>
    <property type="evidence" value="ECO:0007669"/>
    <property type="project" value="UniProtKB-KW"/>
</dbReference>
<proteinExistence type="inferred from homology"/>
<dbReference type="Pfam" id="PF00155">
    <property type="entry name" value="Aminotran_1_2"/>
    <property type="match status" value="1"/>
</dbReference>
<dbReference type="Gene3D" id="3.40.640.10">
    <property type="entry name" value="Type I PLP-dependent aspartate aminotransferase-like (Major domain)"/>
    <property type="match status" value="1"/>
</dbReference>
<keyword evidence="5" id="KW-0663">Pyridoxal phosphate</keyword>
<accession>A0A5R9EFV7</accession>
<evidence type="ECO:0000256" key="6">
    <source>
        <dbReference type="RuleBase" id="RU000481"/>
    </source>
</evidence>
<dbReference type="InterPro" id="IPR015421">
    <property type="entry name" value="PyrdxlP-dep_Trfase_major"/>
</dbReference>
<evidence type="ECO:0000259" key="7">
    <source>
        <dbReference type="Pfam" id="PF00155"/>
    </source>
</evidence>
<dbReference type="GO" id="GO:0006520">
    <property type="term" value="P:amino acid metabolic process"/>
    <property type="evidence" value="ECO:0007669"/>
    <property type="project" value="InterPro"/>
</dbReference>
<organism evidence="8 9">
    <name type="scientific">Ruoffia tabacinasalis</name>
    <dbReference type="NCBI Taxonomy" id="87458"/>
    <lineage>
        <taxon>Bacteria</taxon>
        <taxon>Bacillati</taxon>
        <taxon>Bacillota</taxon>
        <taxon>Bacilli</taxon>
        <taxon>Lactobacillales</taxon>
        <taxon>Aerococcaceae</taxon>
        <taxon>Ruoffia</taxon>
    </lineage>
</organism>
<evidence type="ECO:0000256" key="2">
    <source>
        <dbReference type="ARBA" id="ARBA00007441"/>
    </source>
</evidence>
<dbReference type="InterPro" id="IPR050596">
    <property type="entry name" value="AspAT/PAT-like"/>
</dbReference>
<dbReference type="SUPFAM" id="SSF53383">
    <property type="entry name" value="PLP-dependent transferases"/>
    <property type="match status" value="1"/>
</dbReference>
<gene>
    <name evidence="8" type="ORF">FEZ33_02795</name>
</gene>
<evidence type="ECO:0000256" key="4">
    <source>
        <dbReference type="ARBA" id="ARBA00022679"/>
    </source>
</evidence>
<evidence type="ECO:0000256" key="3">
    <source>
        <dbReference type="ARBA" id="ARBA00022576"/>
    </source>
</evidence>
<dbReference type="Proteomes" id="UP000306420">
    <property type="component" value="Unassembled WGS sequence"/>
</dbReference>
<evidence type="ECO:0000313" key="8">
    <source>
        <dbReference type="EMBL" id="TLQ48979.1"/>
    </source>
</evidence>
<dbReference type="Gene3D" id="3.90.1150.10">
    <property type="entry name" value="Aspartate Aminotransferase, domain 1"/>
    <property type="match status" value="1"/>
</dbReference>
<evidence type="ECO:0000256" key="5">
    <source>
        <dbReference type="ARBA" id="ARBA00022898"/>
    </source>
</evidence>
<dbReference type="RefSeq" id="WP_138403873.1">
    <property type="nucleotide sequence ID" value="NZ_VBSP01000005.1"/>
</dbReference>
<sequence>MTKRNTKETLKSIKPSPIRAFNDKISGIEGLIKLTLGEPDFPTPRFIKDAAIQSIDKSFNGYSHSKGLAELRETISGYLKRKYDLDYRAEDQIIVTVGATEAIFVSLYALLNPGDKVVTAAPNYAVYKTQVNLAGGEFVPVDVTEDDFILTPERLDKVLTEDKDIKVLLMNHPSNPTGHTYTAEQIEGLTEVVKKHDIWVISDEIYSELTYKGKHVSVAKYLPEHTILINGASKSHSMTGWRMGIVAGPADVLKQIFVIHQGAINAPTTQAQFAGLAAYSEEGDAAIEEMRLEYKIRRDYLLGRFRDMGFDVSTPNGAFYLFIKIPDWFEGDDMDFCLKVAHEAKVGLVPGQAFGEAGKNYFRLSYAANLENLETAVDRIEAFVEENKPK</sequence>
<evidence type="ECO:0000313" key="9">
    <source>
        <dbReference type="Proteomes" id="UP000306420"/>
    </source>
</evidence>
<keyword evidence="4 6" id="KW-0808">Transferase</keyword>
<dbReference type="AlphaFoldDB" id="A0A5R9EFV7"/>
<dbReference type="PANTHER" id="PTHR46383">
    <property type="entry name" value="ASPARTATE AMINOTRANSFERASE"/>
    <property type="match status" value="1"/>
</dbReference>
<reference evidence="8 9" key="1">
    <citation type="submission" date="2019-05" db="EMBL/GenBank/DDBJ databases">
        <title>The metagenome of a microbial culture collection derived from dairy environment covers the genomic content of the human microbiome.</title>
        <authorList>
            <person name="Roder T."/>
            <person name="Wuthrich D."/>
            <person name="Sattari Z."/>
            <person name="Von Ah U."/>
            <person name="Bar C."/>
            <person name="Ronchi F."/>
            <person name="Macpherson A.J."/>
            <person name="Ganal-Vonarburg S.C."/>
            <person name="Bruggmann R."/>
            <person name="Vergeres G."/>
        </authorList>
    </citation>
    <scope>NUCLEOTIDE SEQUENCE [LARGE SCALE GENOMIC DNA]</scope>
    <source>
        <strain evidence="8 9">FAM 24227</strain>
    </source>
</reference>
<dbReference type="InterPro" id="IPR015422">
    <property type="entry name" value="PyrdxlP-dep_Trfase_small"/>
</dbReference>
<comment type="cofactor">
    <cofactor evidence="1 6">
        <name>pyridoxal 5'-phosphate</name>
        <dbReference type="ChEBI" id="CHEBI:597326"/>
    </cofactor>
</comment>
<dbReference type="EMBL" id="VBSP01000005">
    <property type="protein sequence ID" value="TLQ48979.1"/>
    <property type="molecule type" value="Genomic_DNA"/>
</dbReference>
<dbReference type="GO" id="GO:0030170">
    <property type="term" value="F:pyridoxal phosphate binding"/>
    <property type="evidence" value="ECO:0007669"/>
    <property type="project" value="InterPro"/>
</dbReference>